<dbReference type="InterPro" id="IPR013189">
    <property type="entry name" value="Glyco_hydro_32_C"/>
</dbReference>
<dbReference type="Pfam" id="PF08244">
    <property type="entry name" value="Glyco_hydro_32C"/>
    <property type="match status" value="1"/>
</dbReference>
<evidence type="ECO:0000256" key="4">
    <source>
        <dbReference type="ARBA" id="ARBA00023295"/>
    </source>
</evidence>
<comment type="similarity">
    <text evidence="1 5">Belongs to the glycosyl hydrolase 32 family.</text>
</comment>
<dbReference type="EMBL" id="JZDQ02000016">
    <property type="protein sequence ID" value="OIJ26428.1"/>
    <property type="molecule type" value="Genomic_DNA"/>
</dbReference>
<keyword evidence="9" id="KW-1185">Reference proteome</keyword>
<dbReference type="EC" id="3.2.1.26" evidence="2"/>
<evidence type="ECO:0000256" key="5">
    <source>
        <dbReference type="RuleBase" id="RU362110"/>
    </source>
</evidence>
<evidence type="ECO:0000259" key="7">
    <source>
        <dbReference type="Pfam" id="PF08244"/>
    </source>
</evidence>
<dbReference type="RefSeq" id="WP_045549750.1">
    <property type="nucleotide sequence ID" value="NZ_JZDQ02000016.1"/>
</dbReference>
<dbReference type="Gene3D" id="2.115.10.20">
    <property type="entry name" value="Glycosyl hydrolase domain, family 43"/>
    <property type="match status" value="1"/>
</dbReference>
<dbReference type="Pfam" id="PF00251">
    <property type="entry name" value="Glyco_hydro_32N"/>
    <property type="match status" value="1"/>
</dbReference>
<dbReference type="InterPro" id="IPR018053">
    <property type="entry name" value="Glyco_hydro_32_AS"/>
</dbReference>
<feature type="domain" description="Glycosyl hydrolase family 32 C-terminal" evidence="7">
    <location>
        <begin position="315"/>
        <end position="421"/>
    </location>
</feature>
<evidence type="ECO:0000256" key="3">
    <source>
        <dbReference type="ARBA" id="ARBA00022801"/>
    </source>
</evidence>
<reference evidence="8" key="1">
    <citation type="submission" date="2016-10" db="EMBL/GenBank/DDBJ databases">
        <title>Draft Genome Sequence of Nocardioides luteus Strain BAFB, an Alkane-Degrading Bacterium Isolated from JP-7 Polluted Soil.</title>
        <authorList>
            <person name="Brown L."/>
            <person name="Ruiz O.N."/>
            <person name="Gunasekera T."/>
        </authorList>
    </citation>
    <scope>NUCLEOTIDE SEQUENCE [LARGE SCALE GENOMIC DNA]</scope>
    <source>
        <strain evidence="8">BAFB</strain>
    </source>
</reference>
<dbReference type="GO" id="GO:0004564">
    <property type="term" value="F:beta-fructofuranosidase activity"/>
    <property type="evidence" value="ECO:0007669"/>
    <property type="project" value="UniProtKB-EC"/>
</dbReference>
<dbReference type="Gene3D" id="2.60.120.560">
    <property type="entry name" value="Exo-inulinase, domain 1"/>
    <property type="match status" value="1"/>
</dbReference>
<dbReference type="GO" id="GO:0005975">
    <property type="term" value="P:carbohydrate metabolic process"/>
    <property type="evidence" value="ECO:0007669"/>
    <property type="project" value="InterPro"/>
</dbReference>
<sequence length="446" mass="47711">MPTDHLLPRFHIRPPRGYLNDPNGPIQVGDTTHLYFQYRPSTDTDVPVEWGHASSADLVTWKLHRPAMAPEPGGPDTDGCWSGNTIIEDGKVRAFYSGRRNDLEFQPVITSLSSDGGATFDAPELIGLDPGPEEGITMFRDPFAWYADDGLHLVVGAAGPDQTASIRHYRRTDAGWSYIGDLASLVRQDVAGNDSGEGWECPQVYHLDGRALAVVSSWSHADGPANVLAFFADQPERAVRVDDGPSFYAASAMRTSPYGPLMFGWITEGRSPDWWEEDGWAGTISLARTVALGPDGGLRFAPVPTVDSLRSGSGSAPVDGGGVEIGAQAEISVPHVDGTVLLEFGGSESVEITVDTGAGTLVLDGRHASRDERAEPWRIVVDDAYDTSAGAPALRLFLDGSVIEAFTSAGRVATARVYPTQAPPWRITAPSGALTWALDGAGDRSR</sequence>
<dbReference type="PANTHER" id="PTHR43101:SF1">
    <property type="entry name" value="BETA-FRUCTOSIDASE"/>
    <property type="match status" value="1"/>
</dbReference>
<dbReference type="SMART" id="SM00640">
    <property type="entry name" value="Glyco_32"/>
    <property type="match status" value="1"/>
</dbReference>
<proteinExistence type="inferred from homology"/>
<dbReference type="STRING" id="1844.UG56_013170"/>
<dbReference type="InterPro" id="IPR023296">
    <property type="entry name" value="Glyco_hydro_beta-prop_sf"/>
</dbReference>
<accession>A0A1J4N4D8</accession>
<evidence type="ECO:0000256" key="1">
    <source>
        <dbReference type="ARBA" id="ARBA00009902"/>
    </source>
</evidence>
<dbReference type="SUPFAM" id="SSF75005">
    <property type="entry name" value="Arabinanase/levansucrase/invertase"/>
    <property type="match status" value="1"/>
</dbReference>
<dbReference type="Proteomes" id="UP000033772">
    <property type="component" value="Unassembled WGS sequence"/>
</dbReference>
<evidence type="ECO:0000313" key="9">
    <source>
        <dbReference type="Proteomes" id="UP000033772"/>
    </source>
</evidence>
<evidence type="ECO:0000313" key="8">
    <source>
        <dbReference type="EMBL" id="OIJ26428.1"/>
    </source>
</evidence>
<dbReference type="PROSITE" id="PS00609">
    <property type="entry name" value="GLYCOSYL_HYDROL_F32"/>
    <property type="match status" value="1"/>
</dbReference>
<gene>
    <name evidence="8" type="ORF">UG56_013170</name>
</gene>
<dbReference type="CDD" id="cd08996">
    <property type="entry name" value="GH32_FFase"/>
    <property type="match status" value="1"/>
</dbReference>
<protein>
    <recommendedName>
        <fullName evidence="2">beta-fructofuranosidase</fullName>
        <ecNumber evidence="2">3.2.1.26</ecNumber>
    </recommendedName>
</protein>
<dbReference type="PANTHER" id="PTHR43101">
    <property type="entry name" value="BETA-FRUCTOSIDASE"/>
    <property type="match status" value="1"/>
</dbReference>
<keyword evidence="4 5" id="KW-0326">Glycosidase</keyword>
<dbReference type="InterPro" id="IPR013320">
    <property type="entry name" value="ConA-like_dom_sf"/>
</dbReference>
<evidence type="ECO:0000259" key="6">
    <source>
        <dbReference type="Pfam" id="PF00251"/>
    </source>
</evidence>
<dbReference type="InterPro" id="IPR013148">
    <property type="entry name" value="Glyco_hydro_32_N"/>
</dbReference>
<evidence type="ECO:0000256" key="2">
    <source>
        <dbReference type="ARBA" id="ARBA00012758"/>
    </source>
</evidence>
<organism evidence="8 9">
    <name type="scientific">Nocardioides luteus</name>
    <dbReference type="NCBI Taxonomy" id="1844"/>
    <lineage>
        <taxon>Bacteria</taxon>
        <taxon>Bacillati</taxon>
        <taxon>Actinomycetota</taxon>
        <taxon>Actinomycetes</taxon>
        <taxon>Propionibacteriales</taxon>
        <taxon>Nocardioidaceae</taxon>
        <taxon>Nocardioides</taxon>
    </lineage>
</organism>
<dbReference type="AlphaFoldDB" id="A0A1J4N4D8"/>
<dbReference type="InterPro" id="IPR051214">
    <property type="entry name" value="GH32_Enzymes"/>
</dbReference>
<feature type="domain" description="Glycosyl hydrolase family 32 N-terminal" evidence="6">
    <location>
        <begin position="11"/>
        <end position="293"/>
    </location>
</feature>
<keyword evidence="3 5" id="KW-0378">Hydrolase</keyword>
<dbReference type="SUPFAM" id="SSF49899">
    <property type="entry name" value="Concanavalin A-like lectins/glucanases"/>
    <property type="match status" value="1"/>
</dbReference>
<comment type="caution">
    <text evidence="8">The sequence shown here is derived from an EMBL/GenBank/DDBJ whole genome shotgun (WGS) entry which is preliminary data.</text>
</comment>
<dbReference type="InterPro" id="IPR001362">
    <property type="entry name" value="Glyco_hydro_32"/>
</dbReference>
<name>A0A1J4N4D8_9ACTN</name>